<feature type="domain" description="Beta-xylosidase C-terminal Concanavalin A-like" evidence="8">
    <location>
        <begin position="383"/>
        <end position="514"/>
    </location>
</feature>
<dbReference type="InterPro" id="IPR013320">
    <property type="entry name" value="ConA-like_dom_sf"/>
</dbReference>
<dbReference type="Gene3D" id="2.60.120.200">
    <property type="match status" value="1"/>
</dbReference>
<dbReference type="InterPro" id="IPR051795">
    <property type="entry name" value="Glycosyl_Hydrlase_43"/>
</dbReference>
<protein>
    <recommendedName>
        <fullName evidence="8">Beta-xylosidase C-terminal Concanavalin A-like domain-containing protein</fullName>
    </recommendedName>
</protein>
<dbReference type="SUPFAM" id="SSF49899">
    <property type="entry name" value="Concanavalin A-like lectins/glucanases"/>
    <property type="match status" value="1"/>
</dbReference>
<dbReference type="Gene3D" id="2.115.10.20">
    <property type="entry name" value="Glycosyl hydrolase domain, family 43"/>
    <property type="match status" value="1"/>
</dbReference>
<keyword evidence="2 6" id="KW-0378">Hydrolase</keyword>
<dbReference type="Pfam" id="PF04616">
    <property type="entry name" value="Glyco_hydro_43"/>
    <property type="match status" value="1"/>
</dbReference>
<evidence type="ECO:0000256" key="7">
    <source>
        <dbReference type="SAM" id="SignalP"/>
    </source>
</evidence>
<evidence type="ECO:0000256" key="5">
    <source>
        <dbReference type="PIRSR" id="PIRSR606710-2"/>
    </source>
</evidence>
<comment type="similarity">
    <text evidence="1 6">Belongs to the glycosyl hydrolase 43 family.</text>
</comment>
<accession>A0A212IY44</accession>
<dbReference type="GO" id="GO:0005975">
    <property type="term" value="P:carbohydrate metabolic process"/>
    <property type="evidence" value="ECO:0007669"/>
    <property type="project" value="InterPro"/>
</dbReference>
<reference evidence="9" key="1">
    <citation type="submission" date="2016-04" db="EMBL/GenBank/DDBJ databases">
        <authorList>
            <person name="Evans L.H."/>
            <person name="Alamgir A."/>
            <person name="Owens N."/>
            <person name="Weber N.D."/>
            <person name="Virtaneva K."/>
            <person name="Barbian K."/>
            <person name="Babar A."/>
            <person name="Rosenke K."/>
        </authorList>
    </citation>
    <scope>NUCLEOTIDE SEQUENCE</scope>
    <source>
        <strain evidence="9">86-1</strain>
    </source>
</reference>
<dbReference type="RefSeq" id="WP_296938423.1">
    <property type="nucleotide sequence ID" value="NZ_LT599032.1"/>
</dbReference>
<dbReference type="SUPFAM" id="SSF75005">
    <property type="entry name" value="Arabinanase/levansucrase/invertase"/>
    <property type="match status" value="1"/>
</dbReference>
<dbReference type="InterPro" id="IPR023296">
    <property type="entry name" value="Glyco_hydro_beta-prop_sf"/>
</dbReference>
<sequence>MYKLTFLLFFISVSLFAQNIEQTYRNPVIAGDLPDPTVIRVGDNYYAAGTTSEFAPGYPSFHSKDLVNWERIGAVFNEHPAWIKGDCWAPELYYNNGTYFVYYTARKKSDNISCIGVATTKDITKGFTDHGPLIEWGKEAIDAYIFKDDDGKLYITWKAYGLEDRPIEILASELSADGLSLKGEHFTLTDHTKGWIGRGDEGQCIVKRNGYYYHFYSIGGCCDNRCDYRVHVARAKSLRGEWEQYEPNAILQGGKDWRCSGHGTLVQTPDNRYFYLYHAYNAYDFEYVGRQALLDELVWNDATGWPYFRYGDTPTAQAPVPFKGTVQERNIDFYDDFTVADDGKDKYWQWDMYLSKPLTEKADGSLILANNKVGLVFRGINVQTGNYTMTTMVNAAGSNFKGLTIYGGFENLYAWGVEGKDVKLFKLEKGQKTELYSAPFGDYQSVMLKAEAINARLYRFYWSVDETEWHIFPSGDQRVDITGLPQWGRGLRIGLLTENNGTDNKAVFGYFNVENKY</sequence>
<dbReference type="InterPro" id="IPR041542">
    <property type="entry name" value="GH43_C2"/>
</dbReference>
<keyword evidence="3 6" id="KW-0326">Glycosidase</keyword>
<dbReference type="PANTHER" id="PTHR42812:SF5">
    <property type="entry name" value="ENDO-ARABINASE"/>
    <property type="match status" value="1"/>
</dbReference>
<dbReference type="GO" id="GO:0004553">
    <property type="term" value="F:hydrolase activity, hydrolyzing O-glycosyl compounds"/>
    <property type="evidence" value="ECO:0007669"/>
    <property type="project" value="InterPro"/>
</dbReference>
<dbReference type="InterPro" id="IPR006710">
    <property type="entry name" value="Glyco_hydro_43"/>
</dbReference>
<organism evidence="9">
    <name type="scientific">uncultured Dysgonomonas sp</name>
    <dbReference type="NCBI Taxonomy" id="206096"/>
    <lineage>
        <taxon>Bacteria</taxon>
        <taxon>Pseudomonadati</taxon>
        <taxon>Bacteroidota</taxon>
        <taxon>Bacteroidia</taxon>
        <taxon>Bacteroidales</taxon>
        <taxon>Dysgonomonadaceae</taxon>
        <taxon>Dysgonomonas</taxon>
        <taxon>environmental samples</taxon>
    </lineage>
</organism>
<evidence type="ECO:0000256" key="3">
    <source>
        <dbReference type="ARBA" id="ARBA00023295"/>
    </source>
</evidence>
<keyword evidence="7" id="KW-0732">Signal</keyword>
<gene>
    <name evidence="9" type="ORF">KL86DYS1_10525</name>
</gene>
<evidence type="ECO:0000256" key="6">
    <source>
        <dbReference type="RuleBase" id="RU361187"/>
    </source>
</evidence>
<dbReference type="EMBL" id="FLUM01000001">
    <property type="protein sequence ID" value="SBV92126.1"/>
    <property type="molecule type" value="Genomic_DNA"/>
</dbReference>
<feature type="active site" description="Proton donor" evidence="4">
    <location>
        <position position="201"/>
    </location>
</feature>
<feature type="site" description="Important for catalytic activity, responsible for pKa modulation of the active site Glu and correct orientation of both the proton donor and substrate" evidence="5">
    <location>
        <position position="142"/>
    </location>
</feature>
<dbReference type="PANTHER" id="PTHR42812">
    <property type="entry name" value="BETA-XYLOSIDASE"/>
    <property type="match status" value="1"/>
</dbReference>
<dbReference type="Pfam" id="PF17851">
    <property type="entry name" value="GH43_C2"/>
    <property type="match status" value="1"/>
</dbReference>
<feature type="chain" id="PRO_5013233632" description="Beta-xylosidase C-terminal Concanavalin A-like domain-containing protein" evidence="7">
    <location>
        <begin position="18"/>
        <end position="517"/>
    </location>
</feature>
<dbReference type="AlphaFoldDB" id="A0A212IY44"/>
<name>A0A212IY44_9BACT</name>
<evidence type="ECO:0000259" key="8">
    <source>
        <dbReference type="Pfam" id="PF17851"/>
    </source>
</evidence>
<evidence type="ECO:0000256" key="2">
    <source>
        <dbReference type="ARBA" id="ARBA00022801"/>
    </source>
</evidence>
<dbReference type="CDD" id="cd08999">
    <property type="entry name" value="GH43_ABN-like"/>
    <property type="match status" value="1"/>
</dbReference>
<evidence type="ECO:0000256" key="1">
    <source>
        <dbReference type="ARBA" id="ARBA00009865"/>
    </source>
</evidence>
<evidence type="ECO:0000313" key="9">
    <source>
        <dbReference type="EMBL" id="SBV92126.1"/>
    </source>
</evidence>
<feature type="signal peptide" evidence="7">
    <location>
        <begin position="1"/>
        <end position="17"/>
    </location>
</feature>
<proteinExistence type="inferred from homology"/>
<evidence type="ECO:0000256" key="4">
    <source>
        <dbReference type="PIRSR" id="PIRSR606710-1"/>
    </source>
</evidence>
<feature type="active site" description="Proton acceptor" evidence="4">
    <location>
        <position position="35"/>
    </location>
</feature>